<dbReference type="KEGG" id="cxe:FOB82_10640"/>
<gene>
    <name evidence="3" type="ORF">FOB82_10640</name>
    <name evidence="2" type="ORF">HF852_02170</name>
</gene>
<evidence type="ECO:0000313" key="4">
    <source>
        <dbReference type="Proteomes" id="UP000426857"/>
    </source>
</evidence>
<evidence type="ECO:0000313" key="5">
    <source>
        <dbReference type="Proteomes" id="UP000589552"/>
    </source>
</evidence>
<feature type="compositionally biased region" description="Basic and acidic residues" evidence="1">
    <location>
        <begin position="233"/>
        <end position="261"/>
    </location>
</feature>
<feature type="region of interest" description="Disordered" evidence="1">
    <location>
        <begin position="215"/>
        <end position="261"/>
    </location>
</feature>
<dbReference type="AlphaFoldDB" id="A0A494RRZ3"/>
<name>A0A494RRZ3_9CORY</name>
<dbReference type="EMBL" id="JABAGA010000001">
    <property type="protein sequence ID" value="NMF08425.1"/>
    <property type="molecule type" value="Genomic_DNA"/>
</dbReference>
<dbReference type="Proteomes" id="UP000589552">
    <property type="component" value="Unassembled WGS sequence"/>
</dbReference>
<evidence type="ECO:0000313" key="2">
    <source>
        <dbReference type="EMBL" id="NMF08425.1"/>
    </source>
</evidence>
<sequence>MYRVFETLDELVQTVEEAYGVPMTANCMVPRRDVLVLLDELRNAFPTELDDAQDVLDQRDMIVSDAEATAAESIAAAEEEARRIMDEAEDRSRRMVEDAENRAHATVAEAQNDADRRREDADREYHQVTERAASEADRLVASGNAAYDRSVQDGLAEQQRLVSESTVVHEANEEARRVVESAYADSKRLRGECDVYVDNKLAEFESALSETLRSVGRDRSALRKGAGASGAGGDRDDRGDRSDLGSDRQYDRGERGGDYRR</sequence>
<reference evidence="2 5" key="2">
    <citation type="submission" date="2020-04" db="EMBL/GenBank/DDBJ databases">
        <authorList>
            <person name="Hitch T.C.A."/>
            <person name="Wylensek D."/>
            <person name="Clavel T."/>
        </authorList>
    </citation>
    <scope>NUCLEOTIDE SEQUENCE [LARGE SCALE GENOMIC DNA]</scope>
    <source>
        <strain evidence="2 5">BL-383-APC-2I</strain>
    </source>
</reference>
<evidence type="ECO:0000256" key="1">
    <source>
        <dbReference type="SAM" id="MobiDB-lite"/>
    </source>
</evidence>
<dbReference type="RefSeq" id="WP_120982949.1">
    <property type="nucleotide sequence ID" value="NZ_CP032788.1"/>
</dbReference>
<evidence type="ECO:0000313" key="3">
    <source>
        <dbReference type="EMBL" id="QGS35322.1"/>
    </source>
</evidence>
<protein>
    <submittedName>
        <fullName evidence="2">DivIVA domain-containing protein</fullName>
    </submittedName>
</protein>
<accession>A0A494RRZ3</accession>
<organism evidence="2 5">
    <name type="scientific">Corynebacterium xerosis</name>
    <dbReference type="NCBI Taxonomy" id="1725"/>
    <lineage>
        <taxon>Bacteria</taxon>
        <taxon>Bacillati</taxon>
        <taxon>Actinomycetota</taxon>
        <taxon>Actinomycetes</taxon>
        <taxon>Mycobacteriales</taxon>
        <taxon>Corynebacteriaceae</taxon>
        <taxon>Corynebacterium</taxon>
    </lineage>
</organism>
<reference evidence="3 4" key="1">
    <citation type="submission" date="2019-11" db="EMBL/GenBank/DDBJ databases">
        <title>FDA dAtabase for Regulatory Grade micrObial Sequences (FDA-ARGOS): Supporting development and validation of Infectious Disease Dx tests.</title>
        <authorList>
            <person name="Kerrigan L."/>
            <person name="Long C."/>
            <person name="Tallon L."/>
            <person name="Sadzewicz L."/>
            <person name="Vavikolanu K."/>
            <person name="Mehta A."/>
            <person name="Aluvathingal J."/>
            <person name="Nadendla S."/>
            <person name="Yan Y."/>
            <person name="Sichtig H."/>
        </authorList>
    </citation>
    <scope>NUCLEOTIDE SEQUENCE [LARGE SCALE GENOMIC DNA]</scope>
    <source>
        <strain evidence="3 4">FDAARGOS_674</strain>
    </source>
</reference>
<feature type="region of interest" description="Disordered" evidence="1">
    <location>
        <begin position="88"/>
        <end position="123"/>
    </location>
</feature>
<feature type="compositionally biased region" description="Basic and acidic residues" evidence="1">
    <location>
        <begin position="113"/>
        <end position="123"/>
    </location>
</feature>
<dbReference type="Proteomes" id="UP000426857">
    <property type="component" value="Chromosome"/>
</dbReference>
<dbReference type="EMBL" id="CP046322">
    <property type="protein sequence ID" value="QGS35322.1"/>
    <property type="molecule type" value="Genomic_DNA"/>
</dbReference>
<proteinExistence type="predicted"/>
<feature type="compositionally biased region" description="Basic and acidic residues" evidence="1">
    <location>
        <begin position="88"/>
        <end position="103"/>
    </location>
</feature>